<evidence type="ECO:0000256" key="3">
    <source>
        <dbReference type="ARBA" id="ARBA00023163"/>
    </source>
</evidence>
<dbReference type="GO" id="GO:0003700">
    <property type="term" value="F:DNA-binding transcription factor activity"/>
    <property type="evidence" value="ECO:0007669"/>
    <property type="project" value="InterPro"/>
</dbReference>
<dbReference type="Pfam" id="PF01022">
    <property type="entry name" value="HTH_5"/>
    <property type="match status" value="1"/>
</dbReference>
<evidence type="ECO:0000256" key="1">
    <source>
        <dbReference type="ARBA" id="ARBA00023015"/>
    </source>
</evidence>
<dbReference type="InterPro" id="IPR036388">
    <property type="entry name" value="WH-like_DNA-bd_sf"/>
</dbReference>
<dbReference type="PANTHER" id="PTHR33154">
    <property type="entry name" value="TRANSCRIPTIONAL REGULATOR, ARSR FAMILY"/>
    <property type="match status" value="1"/>
</dbReference>
<sequence length="111" mass="12693">MEKDTLFGSNENLLDLIAKRFKALGERSRLKLLFCLLRKEKTVTELVEDSGLSQANVSRHLQMLVNAGILSRRKDKLNVYYNICDDCIPKLCDIMCGSIKKKLRSDAKIFV</sequence>
<dbReference type="Gene3D" id="1.10.10.10">
    <property type="entry name" value="Winged helix-like DNA-binding domain superfamily/Winged helix DNA-binding domain"/>
    <property type="match status" value="1"/>
</dbReference>
<dbReference type="GO" id="GO:0003677">
    <property type="term" value="F:DNA binding"/>
    <property type="evidence" value="ECO:0007669"/>
    <property type="project" value="UniProtKB-KW"/>
</dbReference>
<dbReference type="SMART" id="SM00418">
    <property type="entry name" value="HTH_ARSR"/>
    <property type="match status" value="1"/>
</dbReference>
<dbReference type="Proteomes" id="UP000524246">
    <property type="component" value="Unassembled WGS sequence"/>
</dbReference>
<dbReference type="PANTHER" id="PTHR33154:SF33">
    <property type="entry name" value="TRANSCRIPTIONAL REPRESSOR SDPR"/>
    <property type="match status" value="1"/>
</dbReference>
<name>A0A7X9FQL9_9DELT</name>
<dbReference type="CDD" id="cd00090">
    <property type="entry name" value="HTH_ARSR"/>
    <property type="match status" value="1"/>
</dbReference>
<evidence type="ECO:0000256" key="2">
    <source>
        <dbReference type="ARBA" id="ARBA00023125"/>
    </source>
</evidence>
<keyword evidence="1" id="KW-0805">Transcription regulation</keyword>
<comment type="caution">
    <text evidence="5">The sequence shown here is derived from an EMBL/GenBank/DDBJ whole genome shotgun (WGS) entry which is preliminary data.</text>
</comment>
<evidence type="ECO:0000259" key="4">
    <source>
        <dbReference type="PROSITE" id="PS50987"/>
    </source>
</evidence>
<dbReference type="PRINTS" id="PR00778">
    <property type="entry name" value="HTHARSR"/>
</dbReference>
<reference evidence="5 6" key="1">
    <citation type="journal article" date="2020" name="Biotechnol. Biofuels">
        <title>New insights from the biogas microbiome by comprehensive genome-resolved metagenomics of nearly 1600 species originating from multiple anaerobic digesters.</title>
        <authorList>
            <person name="Campanaro S."/>
            <person name="Treu L."/>
            <person name="Rodriguez-R L.M."/>
            <person name="Kovalovszki A."/>
            <person name="Ziels R.M."/>
            <person name="Maus I."/>
            <person name="Zhu X."/>
            <person name="Kougias P.G."/>
            <person name="Basile A."/>
            <person name="Luo G."/>
            <person name="Schluter A."/>
            <person name="Konstantinidis K.T."/>
            <person name="Angelidaki I."/>
        </authorList>
    </citation>
    <scope>NUCLEOTIDE SEQUENCE [LARGE SCALE GENOMIC DNA]</scope>
    <source>
        <strain evidence="5">AS27yjCOA_65</strain>
    </source>
</reference>
<dbReference type="AlphaFoldDB" id="A0A7X9FQL9"/>
<dbReference type="InterPro" id="IPR001845">
    <property type="entry name" value="HTH_ArsR_DNA-bd_dom"/>
</dbReference>
<keyword evidence="3" id="KW-0804">Transcription</keyword>
<feature type="domain" description="HTH arsR-type" evidence="4">
    <location>
        <begin position="9"/>
        <end position="103"/>
    </location>
</feature>
<dbReference type="PROSITE" id="PS50987">
    <property type="entry name" value="HTH_ARSR_2"/>
    <property type="match status" value="1"/>
</dbReference>
<dbReference type="InterPro" id="IPR011991">
    <property type="entry name" value="ArsR-like_HTH"/>
</dbReference>
<organism evidence="5 6">
    <name type="scientific">SAR324 cluster bacterium</name>
    <dbReference type="NCBI Taxonomy" id="2024889"/>
    <lineage>
        <taxon>Bacteria</taxon>
        <taxon>Deltaproteobacteria</taxon>
        <taxon>SAR324 cluster</taxon>
    </lineage>
</organism>
<proteinExistence type="predicted"/>
<accession>A0A7X9FQL9</accession>
<dbReference type="InterPro" id="IPR036390">
    <property type="entry name" value="WH_DNA-bd_sf"/>
</dbReference>
<dbReference type="InterPro" id="IPR051081">
    <property type="entry name" value="HTH_MetalResp_TranReg"/>
</dbReference>
<dbReference type="SUPFAM" id="SSF46785">
    <property type="entry name" value="Winged helix' DNA-binding domain"/>
    <property type="match status" value="1"/>
</dbReference>
<protein>
    <submittedName>
        <fullName evidence="5">Winged helix-turn-helix transcriptional regulator</fullName>
    </submittedName>
</protein>
<gene>
    <name evidence="5" type="ORF">GYA55_04315</name>
</gene>
<dbReference type="NCBIfam" id="NF033788">
    <property type="entry name" value="HTH_metalloreg"/>
    <property type="match status" value="1"/>
</dbReference>
<keyword evidence="2" id="KW-0238">DNA-binding</keyword>
<evidence type="ECO:0000313" key="5">
    <source>
        <dbReference type="EMBL" id="NMC62371.1"/>
    </source>
</evidence>
<dbReference type="EMBL" id="JAAZON010000180">
    <property type="protein sequence ID" value="NMC62371.1"/>
    <property type="molecule type" value="Genomic_DNA"/>
</dbReference>
<evidence type="ECO:0000313" key="6">
    <source>
        <dbReference type="Proteomes" id="UP000524246"/>
    </source>
</evidence>